<dbReference type="AlphaFoldDB" id="A0A392S4A0"/>
<evidence type="ECO:0000313" key="2">
    <source>
        <dbReference type="Proteomes" id="UP000265520"/>
    </source>
</evidence>
<accession>A0A392S4A0</accession>
<dbReference type="EMBL" id="LXQA010321274">
    <property type="protein sequence ID" value="MCI43721.1"/>
    <property type="molecule type" value="Genomic_DNA"/>
</dbReference>
<organism evidence="1 2">
    <name type="scientific">Trifolium medium</name>
    <dbReference type="NCBI Taxonomy" id="97028"/>
    <lineage>
        <taxon>Eukaryota</taxon>
        <taxon>Viridiplantae</taxon>
        <taxon>Streptophyta</taxon>
        <taxon>Embryophyta</taxon>
        <taxon>Tracheophyta</taxon>
        <taxon>Spermatophyta</taxon>
        <taxon>Magnoliopsida</taxon>
        <taxon>eudicotyledons</taxon>
        <taxon>Gunneridae</taxon>
        <taxon>Pentapetalae</taxon>
        <taxon>rosids</taxon>
        <taxon>fabids</taxon>
        <taxon>Fabales</taxon>
        <taxon>Fabaceae</taxon>
        <taxon>Papilionoideae</taxon>
        <taxon>50 kb inversion clade</taxon>
        <taxon>NPAAA clade</taxon>
        <taxon>Hologalegina</taxon>
        <taxon>IRL clade</taxon>
        <taxon>Trifolieae</taxon>
        <taxon>Trifolium</taxon>
    </lineage>
</organism>
<name>A0A392S4A0_9FABA</name>
<protein>
    <submittedName>
        <fullName evidence="1">Uncharacterized protein</fullName>
    </submittedName>
</protein>
<feature type="non-terminal residue" evidence="1">
    <location>
        <position position="17"/>
    </location>
</feature>
<comment type="caution">
    <text evidence="1">The sequence shown here is derived from an EMBL/GenBank/DDBJ whole genome shotgun (WGS) entry which is preliminary data.</text>
</comment>
<keyword evidence="2" id="KW-1185">Reference proteome</keyword>
<sequence length="17" mass="1869">MRQAGDAKQALLGRQPE</sequence>
<evidence type="ECO:0000313" key="1">
    <source>
        <dbReference type="EMBL" id="MCI43721.1"/>
    </source>
</evidence>
<reference evidence="1 2" key="1">
    <citation type="journal article" date="2018" name="Front. Plant Sci.">
        <title>Red Clover (Trifolium pratense) and Zigzag Clover (T. medium) - A Picture of Genomic Similarities and Differences.</title>
        <authorList>
            <person name="Dluhosova J."/>
            <person name="Istvanek J."/>
            <person name="Nedelnik J."/>
            <person name="Repkova J."/>
        </authorList>
    </citation>
    <scope>NUCLEOTIDE SEQUENCE [LARGE SCALE GENOMIC DNA]</scope>
    <source>
        <strain evidence="2">cv. 10/8</strain>
        <tissue evidence="1">Leaf</tissue>
    </source>
</reference>
<proteinExistence type="predicted"/>
<dbReference type="Proteomes" id="UP000265520">
    <property type="component" value="Unassembled WGS sequence"/>
</dbReference>